<accession>A0ABR7JN21</accession>
<evidence type="ECO:0000313" key="2">
    <source>
        <dbReference type="Proteomes" id="UP000609849"/>
    </source>
</evidence>
<dbReference type="RefSeq" id="WP_153972036.1">
    <property type="nucleotide sequence ID" value="NZ_JACRWE010000002.1"/>
</dbReference>
<proteinExistence type="predicted"/>
<dbReference type="Gene3D" id="3.20.20.140">
    <property type="entry name" value="Metal-dependent hydrolases"/>
    <property type="match status" value="1"/>
</dbReference>
<reference evidence="1 2" key="1">
    <citation type="submission" date="2020-08" db="EMBL/GenBank/DDBJ databases">
        <authorList>
            <person name="Liu C."/>
            <person name="Sun Q."/>
        </authorList>
    </citation>
    <scope>NUCLEOTIDE SEQUENCE [LARGE SCALE GENOMIC DNA]</scope>
    <source>
        <strain evidence="1 2">NSJ-18</strain>
    </source>
</reference>
<evidence type="ECO:0000313" key="1">
    <source>
        <dbReference type="EMBL" id="MBC5996334.1"/>
    </source>
</evidence>
<keyword evidence="2" id="KW-1185">Reference proteome</keyword>
<dbReference type="Proteomes" id="UP000609849">
    <property type="component" value="Unassembled WGS sequence"/>
</dbReference>
<comment type="caution">
    <text evidence="1">The sequence shown here is derived from an EMBL/GenBank/DDBJ whole genome shotgun (WGS) entry which is preliminary data.</text>
</comment>
<sequence>MKLKKITLLIISIILVSIFIFNDKGIIKSKTQDYFVNAIVEENIDLTPPDIIEINPNKCQKYIIGKPKISINFKDSSGVDLSSIKLYINYKDVTKECNITDNNITYLPKKKFKRGNQIAKIELSDLSENKNKKVLEWYFTVGTPIYTHYRGLLHAHTSNSDGQGTYEDAYYLSKYEAKLDFFAITEHSNSFDNDLKCNLDNASPSKKWTNLLNCSKKYTSNGEFIALDGFEMTYSNKVNPPKGHINIFNTDGFVSRNNENLDLKSFYSLISNYDDLIGQFNHPGTQFGDFEDFKYSPQADSVMCLLEVGNGAKKDISKNKRTHDMYQKALDKGWHLAPTCNQDNHKMDFGIANEYRTVILSTDLSKEALYDGLRNMRVYATEDKNIKIDYTLNDSPLGSTLNKPSKLNFAICAVDKDFQDKINEIQVISNQGKIIKSKKFNSNLAKLEFNLPSNENTFYYVKVIQNGDKISVTAPIWVKK</sequence>
<dbReference type="SUPFAM" id="SSF89550">
    <property type="entry name" value="PHP domain-like"/>
    <property type="match status" value="1"/>
</dbReference>
<organism evidence="1 2">
    <name type="scientific">Romboutsia faecis</name>
    <dbReference type="NCBI Taxonomy" id="2764597"/>
    <lineage>
        <taxon>Bacteria</taxon>
        <taxon>Bacillati</taxon>
        <taxon>Bacillota</taxon>
        <taxon>Clostridia</taxon>
        <taxon>Peptostreptococcales</taxon>
        <taxon>Peptostreptococcaceae</taxon>
        <taxon>Romboutsia</taxon>
    </lineage>
</organism>
<dbReference type="EMBL" id="JACRWE010000002">
    <property type="protein sequence ID" value="MBC5996334.1"/>
    <property type="molecule type" value="Genomic_DNA"/>
</dbReference>
<name>A0ABR7JN21_9FIRM</name>
<dbReference type="NCBIfam" id="NF038032">
    <property type="entry name" value="CehA_McbA_metalo"/>
    <property type="match status" value="1"/>
</dbReference>
<protein>
    <submittedName>
        <fullName evidence="1">CehA/McbA family metallohydrolase</fullName>
    </submittedName>
</protein>
<gene>
    <name evidence="1" type="ORF">H8923_06130</name>
</gene>
<dbReference type="InterPro" id="IPR016195">
    <property type="entry name" value="Pol/histidinol_Pase-like"/>
</dbReference>